<evidence type="ECO:0008006" key="3">
    <source>
        <dbReference type="Google" id="ProtNLM"/>
    </source>
</evidence>
<dbReference type="Pfam" id="PF02567">
    <property type="entry name" value="PhzC-PhzF"/>
    <property type="match status" value="1"/>
</dbReference>
<dbReference type="GO" id="GO:0003824">
    <property type="term" value="F:catalytic activity"/>
    <property type="evidence" value="ECO:0007669"/>
    <property type="project" value="InterPro"/>
</dbReference>
<keyword evidence="2" id="KW-1185">Reference proteome</keyword>
<evidence type="ECO:0000313" key="1">
    <source>
        <dbReference type="EMBL" id="KKK23439.1"/>
    </source>
</evidence>
<dbReference type="OrthoDB" id="75169at2759"/>
<dbReference type="Gene3D" id="3.10.310.10">
    <property type="entry name" value="Diaminopimelate Epimerase, Chain A, domain 1"/>
    <property type="match status" value="1"/>
</dbReference>
<dbReference type="InterPro" id="IPR003719">
    <property type="entry name" value="Phenazine_PhzF-like"/>
</dbReference>
<dbReference type="AlphaFoldDB" id="A0A0F8UV59"/>
<sequence>MTNQLQFVTLDVLHHQKIPGQPAGKSNAIAREFNLSETIFVHADTGEKRTIEASSQRARSSRLQDIPTHYWRGLVVPSPLSHQCRARECNAQKLLMTAGEFPNLPASWLRQCCHVVSVSGASTAVAAVTTTFTPVLAEEAQLDEGWREEFVANYFFVRDVEDAALGKKVIRSRMILGSLEDPATGSAASGLAAYLSLLEGRPGQFRYDLVQGVEMGRRSEIGVDGVIKEVGKIDTLELQGSAVKVSEGKIVVPEE</sequence>
<organism evidence="1 2">
    <name type="scientific">Aspergillus ochraceoroseus</name>
    <dbReference type="NCBI Taxonomy" id="138278"/>
    <lineage>
        <taxon>Eukaryota</taxon>
        <taxon>Fungi</taxon>
        <taxon>Dikarya</taxon>
        <taxon>Ascomycota</taxon>
        <taxon>Pezizomycotina</taxon>
        <taxon>Eurotiomycetes</taxon>
        <taxon>Eurotiomycetidae</taxon>
        <taxon>Eurotiales</taxon>
        <taxon>Aspergillaceae</taxon>
        <taxon>Aspergillus</taxon>
        <taxon>Aspergillus subgen. Nidulantes</taxon>
    </lineage>
</organism>
<proteinExistence type="predicted"/>
<dbReference type="Proteomes" id="UP000034947">
    <property type="component" value="Unassembled WGS sequence"/>
</dbReference>
<dbReference type="EMBL" id="JYKN01000680">
    <property type="protein sequence ID" value="KKK23439.1"/>
    <property type="molecule type" value="Genomic_DNA"/>
</dbReference>
<accession>A0A0F8UV59</accession>
<evidence type="ECO:0000313" key="2">
    <source>
        <dbReference type="Proteomes" id="UP000034947"/>
    </source>
</evidence>
<dbReference type="SUPFAM" id="SSF54506">
    <property type="entry name" value="Diaminopimelate epimerase-like"/>
    <property type="match status" value="1"/>
</dbReference>
<protein>
    <recommendedName>
        <fullName evidence="3">Phenazine biosynthesis-like protein</fullName>
    </recommendedName>
</protein>
<gene>
    <name evidence="1" type="ORF">AOCH_002583</name>
</gene>
<reference evidence="1 2" key="1">
    <citation type="submission" date="2015-02" db="EMBL/GenBank/DDBJ databases">
        <title>Draft Genome Sequences of Two Closely-Related Aflatoxigenic Aspergillus Species Obtained from the Cote d'Ivoire.</title>
        <authorList>
            <person name="Moore G.G."/>
            <person name="Beltz S.B."/>
            <person name="Mack B.M."/>
        </authorList>
    </citation>
    <scope>NUCLEOTIDE SEQUENCE [LARGE SCALE GENOMIC DNA]</scope>
    <source>
        <strain evidence="1 2">SRRC1432</strain>
    </source>
</reference>
<name>A0A0F8UV59_9EURO</name>
<comment type="caution">
    <text evidence="1">The sequence shown here is derived from an EMBL/GenBank/DDBJ whole genome shotgun (WGS) entry which is preliminary data.</text>
</comment>
<dbReference type="VEuPathDB" id="FungiDB:P175DRAFT_0558415"/>